<evidence type="ECO:0000313" key="4">
    <source>
        <dbReference type="EMBL" id="GAA1567400.1"/>
    </source>
</evidence>
<accession>A0ABN2CZF4</accession>
<dbReference type="Pfam" id="PF03795">
    <property type="entry name" value="YCII"/>
    <property type="match status" value="1"/>
</dbReference>
<comment type="caution">
    <text evidence="4">The sequence shown here is derived from an EMBL/GenBank/DDBJ whole genome shotgun (WGS) entry which is preliminary data.</text>
</comment>
<sequence>MARRRLPGDDGSGVEEDRSMKYLLLAYGDQSNWDTVDVNSPEFIATCKFYEDLAAELTATGELLGTEGLAHPALSRTVRRGDGGPVASEGPFAESKEVLASFAIIDCDSHDRAMAIAGRIVAAVGDTVEVRPIMAGPDELRPDDLHRGDLRPGS</sequence>
<dbReference type="Gene3D" id="3.30.70.1060">
    <property type="entry name" value="Dimeric alpha+beta barrel"/>
    <property type="match status" value="1"/>
</dbReference>
<feature type="domain" description="YCII-related" evidence="3">
    <location>
        <begin position="20"/>
        <end position="134"/>
    </location>
</feature>
<evidence type="ECO:0000256" key="2">
    <source>
        <dbReference type="SAM" id="MobiDB-lite"/>
    </source>
</evidence>
<dbReference type="InterPro" id="IPR011008">
    <property type="entry name" value="Dimeric_a/b-barrel"/>
</dbReference>
<organism evidence="4 5">
    <name type="scientific">Kribbella hippodromi</name>
    <dbReference type="NCBI Taxonomy" id="434347"/>
    <lineage>
        <taxon>Bacteria</taxon>
        <taxon>Bacillati</taxon>
        <taxon>Actinomycetota</taxon>
        <taxon>Actinomycetes</taxon>
        <taxon>Propionibacteriales</taxon>
        <taxon>Kribbellaceae</taxon>
        <taxon>Kribbella</taxon>
    </lineage>
</organism>
<name>A0ABN2CZF4_9ACTN</name>
<keyword evidence="5" id="KW-1185">Reference proteome</keyword>
<dbReference type="InterPro" id="IPR005545">
    <property type="entry name" value="YCII"/>
</dbReference>
<feature type="region of interest" description="Disordered" evidence="2">
    <location>
        <begin position="135"/>
        <end position="154"/>
    </location>
</feature>
<dbReference type="EMBL" id="BAAAPH010000007">
    <property type="protein sequence ID" value="GAA1567400.1"/>
    <property type="molecule type" value="Genomic_DNA"/>
</dbReference>
<dbReference type="PANTHER" id="PTHR35174:SF3">
    <property type="entry name" value="BLL7171 PROTEIN"/>
    <property type="match status" value="1"/>
</dbReference>
<proteinExistence type="inferred from homology"/>
<dbReference type="Proteomes" id="UP001501705">
    <property type="component" value="Unassembled WGS sequence"/>
</dbReference>
<dbReference type="PANTHER" id="PTHR35174">
    <property type="entry name" value="BLL7171 PROTEIN-RELATED"/>
    <property type="match status" value="1"/>
</dbReference>
<comment type="similarity">
    <text evidence="1">Belongs to the YciI family.</text>
</comment>
<protein>
    <submittedName>
        <fullName evidence="4">YciI family protein</fullName>
    </submittedName>
</protein>
<evidence type="ECO:0000256" key="1">
    <source>
        <dbReference type="ARBA" id="ARBA00007689"/>
    </source>
</evidence>
<evidence type="ECO:0000259" key="3">
    <source>
        <dbReference type="Pfam" id="PF03795"/>
    </source>
</evidence>
<evidence type="ECO:0000313" key="5">
    <source>
        <dbReference type="Proteomes" id="UP001501705"/>
    </source>
</evidence>
<feature type="compositionally biased region" description="Basic and acidic residues" evidence="2">
    <location>
        <begin position="138"/>
        <end position="154"/>
    </location>
</feature>
<dbReference type="SUPFAM" id="SSF54909">
    <property type="entry name" value="Dimeric alpha+beta barrel"/>
    <property type="match status" value="1"/>
</dbReference>
<reference evidence="4 5" key="1">
    <citation type="journal article" date="2019" name="Int. J. Syst. Evol. Microbiol.">
        <title>The Global Catalogue of Microorganisms (GCM) 10K type strain sequencing project: providing services to taxonomists for standard genome sequencing and annotation.</title>
        <authorList>
            <consortium name="The Broad Institute Genomics Platform"/>
            <consortium name="The Broad Institute Genome Sequencing Center for Infectious Disease"/>
            <person name="Wu L."/>
            <person name="Ma J."/>
        </authorList>
    </citation>
    <scope>NUCLEOTIDE SEQUENCE [LARGE SCALE GENOMIC DNA]</scope>
    <source>
        <strain evidence="4 5">JCM 15572</strain>
    </source>
</reference>
<gene>
    <name evidence="4" type="ORF">GCM10009804_25000</name>
</gene>